<organism evidence="2 3">
    <name type="scientific">Steccherinum ochraceum</name>
    <dbReference type="NCBI Taxonomy" id="92696"/>
    <lineage>
        <taxon>Eukaryota</taxon>
        <taxon>Fungi</taxon>
        <taxon>Dikarya</taxon>
        <taxon>Basidiomycota</taxon>
        <taxon>Agaricomycotina</taxon>
        <taxon>Agaricomycetes</taxon>
        <taxon>Polyporales</taxon>
        <taxon>Steccherinaceae</taxon>
        <taxon>Steccherinum</taxon>
    </lineage>
</organism>
<feature type="region of interest" description="Disordered" evidence="1">
    <location>
        <begin position="39"/>
        <end position="120"/>
    </location>
</feature>
<gene>
    <name evidence="2" type="ORF">EIP91_009718</name>
</gene>
<evidence type="ECO:0000313" key="2">
    <source>
        <dbReference type="EMBL" id="TCD60671.1"/>
    </source>
</evidence>
<keyword evidence="3" id="KW-1185">Reference proteome</keyword>
<feature type="compositionally biased region" description="Gly residues" evidence="1">
    <location>
        <begin position="1"/>
        <end position="15"/>
    </location>
</feature>
<comment type="caution">
    <text evidence="2">The sequence shown here is derived from an EMBL/GenBank/DDBJ whole genome shotgun (WGS) entry which is preliminary data.</text>
</comment>
<name>A0A4R0R1C8_9APHY</name>
<dbReference type="EMBL" id="RWJN01000561">
    <property type="protein sequence ID" value="TCD60671.1"/>
    <property type="molecule type" value="Genomic_DNA"/>
</dbReference>
<reference evidence="2 3" key="1">
    <citation type="submission" date="2018-11" db="EMBL/GenBank/DDBJ databases">
        <title>Genome assembly of Steccherinum ochraceum LE-BIN_3174, the white-rot fungus of the Steccherinaceae family (The Residual Polyporoid clade, Polyporales, Basidiomycota).</title>
        <authorList>
            <person name="Fedorova T.V."/>
            <person name="Glazunova O.A."/>
            <person name="Landesman E.O."/>
            <person name="Moiseenko K.V."/>
            <person name="Psurtseva N.V."/>
            <person name="Savinova O.S."/>
            <person name="Shakhova N.V."/>
            <person name="Tyazhelova T.V."/>
            <person name="Vasina D.V."/>
        </authorList>
    </citation>
    <scope>NUCLEOTIDE SEQUENCE [LARGE SCALE GENOMIC DNA]</scope>
    <source>
        <strain evidence="2 3">LE-BIN_3174</strain>
    </source>
</reference>
<feature type="compositionally biased region" description="Basic and acidic residues" evidence="1">
    <location>
        <begin position="108"/>
        <end position="120"/>
    </location>
</feature>
<dbReference type="Proteomes" id="UP000292702">
    <property type="component" value="Unassembled WGS sequence"/>
</dbReference>
<evidence type="ECO:0000313" key="3">
    <source>
        <dbReference type="Proteomes" id="UP000292702"/>
    </source>
</evidence>
<protein>
    <submittedName>
        <fullName evidence="2">Uncharacterized protein</fullName>
    </submittedName>
</protein>
<proteinExistence type="predicted"/>
<evidence type="ECO:0000256" key="1">
    <source>
        <dbReference type="SAM" id="MobiDB-lite"/>
    </source>
</evidence>
<sequence length="161" mass="16849">GGRGVGGGHQSGNAGGKVPATDRVVGSLEVAAGALTGNSALQARGEARKPHSFHSSHPDNDPKNEHVRKLEHQRKLAGIDGASNTGAYTVPLPGGDPQWWDNHPGRGSHKEQSDGEVAPQERVKGALEMAAGKIARKPEMVERGRGRAVCVLHRSGPEAEK</sequence>
<feature type="non-terminal residue" evidence="2">
    <location>
        <position position="1"/>
    </location>
</feature>
<dbReference type="AlphaFoldDB" id="A0A4R0R1C8"/>
<feature type="compositionally biased region" description="Basic and acidic residues" evidence="1">
    <location>
        <begin position="56"/>
        <end position="74"/>
    </location>
</feature>
<accession>A0A4R0R1C8</accession>
<feature type="region of interest" description="Disordered" evidence="1">
    <location>
        <begin position="1"/>
        <end position="20"/>
    </location>
</feature>